<dbReference type="Proteomes" id="UP000076476">
    <property type="component" value="Unassembled WGS sequence"/>
</dbReference>
<sequence>MKALIVDDAKFLRETLKDILKKHSIEVVAEGENGIEAVQLYKQLQPDVLITDITMPKMNGIEAITKIKQEFPDAKIIICSAMGQQKMVIEAIEAGALDFITKPFDEDRVMEAIKRVMN</sequence>
<evidence type="ECO:0000313" key="6">
    <source>
        <dbReference type="Proteomes" id="UP000214606"/>
    </source>
</evidence>
<dbReference type="Gene3D" id="3.40.50.2300">
    <property type="match status" value="1"/>
</dbReference>
<evidence type="ECO:0000259" key="2">
    <source>
        <dbReference type="PROSITE" id="PS50110"/>
    </source>
</evidence>
<dbReference type="GO" id="GO:0000160">
    <property type="term" value="P:phosphorelay signal transduction system"/>
    <property type="evidence" value="ECO:0007669"/>
    <property type="project" value="InterPro"/>
</dbReference>
<dbReference type="InterPro" id="IPR001789">
    <property type="entry name" value="Sig_transdc_resp-reg_receiver"/>
</dbReference>
<dbReference type="PANTHER" id="PTHR43228:SF1">
    <property type="entry name" value="TWO-COMPONENT RESPONSE REGULATOR ARR22"/>
    <property type="match status" value="1"/>
</dbReference>
<gene>
    <name evidence="3" type="ORF">AP3564_14795</name>
    <name evidence="4" type="ORF">AZI98_07695</name>
</gene>
<dbReference type="Pfam" id="PF00072">
    <property type="entry name" value="Response_reg"/>
    <property type="match status" value="1"/>
</dbReference>
<evidence type="ECO:0000313" key="4">
    <source>
        <dbReference type="EMBL" id="KZN96682.1"/>
    </source>
</evidence>
<accession>A0A165Y394</accession>
<dbReference type="Proteomes" id="UP000214606">
    <property type="component" value="Chromosome"/>
</dbReference>
<name>A0A165Y394_9BACI</name>
<dbReference type="GeneID" id="301126221"/>
<dbReference type="STRING" id="33936.AZI98_07695"/>
<dbReference type="PANTHER" id="PTHR43228">
    <property type="entry name" value="TWO-COMPONENT RESPONSE REGULATOR"/>
    <property type="match status" value="1"/>
</dbReference>
<reference evidence="4 5" key="1">
    <citation type="submission" date="2016-04" db="EMBL/GenBank/DDBJ databases">
        <title>Draft genome sequence of Aeribacillus pallidus 8m3 from petroleum reservoir.</title>
        <authorList>
            <person name="Poltaraus A.B."/>
            <person name="Nazina T.N."/>
            <person name="Tourova T.P."/>
            <person name="Malakho S.M."/>
            <person name="Korshunova A.V."/>
            <person name="Sokolova D.S."/>
        </authorList>
    </citation>
    <scope>NUCLEOTIDE SEQUENCE [LARGE SCALE GENOMIC DNA]</scope>
    <source>
        <strain evidence="4 5">8m3</strain>
    </source>
</reference>
<dbReference type="InterPro" id="IPR052048">
    <property type="entry name" value="ST_Response_Regulator"/>
</dbReference>
<evidence type="ECO:0000256" key="1">
    <source>
        <dbReference type="PROSITE-ProRule" id="PRU00169"/>
    </source>
</evidence>
<dbReference type="InterPro" id="IPR011006">
    <property type="entry name" value="CheY-like_superfamily"/>
</dbReference>
<feature type="modified residue" description="4-aspartylphosphate" evidence="1">
    <location>
        <position position="52"/>
    </location>
</feature>
<dbReference type="SUPFAM" id="SSF52172">
    <property type="entry name" value="CheY-like"/>
    <property type="match status" value="1"/>
</dbReference>
<feature type="domain" description="Response regulatory" evidence="2">
    <location>
        <begin position="2"/>
        <end position="117"/>
    </location>
</feature>
<dbReference type="PROSITE" id="PS50110">
    <property type="entry name" value="RESPONSE_REGULATORY"/>
    <property type="match status" value="1"/>
</dbReference>
<evidence type="ECO:0000313" key="3">
    <source>
        <dbReference type="EMBL" id="ASS91313.1"/>
    </source>
</evidence>
<dbReference type="RefSeq" id="WP_063387698.1">
    <property type="nucleotide sequence ID" value="NZ_CP017703.1"/>
</dbReference>
<keyword evidence="1" id="KW-0597">Phosphoprotein</keyword>
<dbReference type="AlphaFoldDB" id="A0A165Y394"/>
<dbReference type="SMART" id="SM00448">
    <property type="entry name" value="REC"/>
    <property type="match status" value="1"/>
</dbReference>
<reference evidence="3 6" key="2">
    <citation type="submission" date="2016-10" db="EMBL/GenBank/DDBJ databases">
        <title>The whole genome sequencing and assembly of Aeribacillus pallidus KCTC3564 strain.</title>
        <authorList>
            <person name="Lee Y.-J."/>
            <person name="Park M.-K."/>
            <person name="Yi H."/>
            <person name="Bahn Y.-S."/>
            <person name="Kim J.F."/>
            <person name="Lee D.-W."/>
        </authorList>
    </citation>
    <scope>NUCLEOTIDE SEQUENCE [LARGE SCALE GENOMIC DNA]</scope>
    <source>
        <strain evidence="3 6">KCTC3564</strain>
    </source>
</reference>
<protein>
    <submittedName>
        <fullName evidence="4">Two-component system response regulator</fullName>
    </submittedName>
</protein>
<keyword evidence="5" id="KW-1185">Reference proteome</keyword>
<evidence type="ECO:0000313" key="5">
    <source>
        <dbReference type="Proteomes" id="UP000076476"/>
    </source>
</evidence>
<proteinExistence type="predicted"/>
<organism evidence="4 5">
    <name type="scientific">Aeribacillus pallidus</name>
    <dbReference type="NCBI Taxonomy" id="33936"/>
    <lineage>
        <taxon>Bacteria</taxon>
        <taxon>Bacillati</taxon>
        <taxon>Bacillota</taxon>
        <taxon>Bacilli</taxon>
        <taxon>Bacillales</taxon>
        <taxon>Bacillaceae</taxon>
        <taxon>Aeribacillus</taxon>
    </lineage>
</organism>
<dbReference type="KEGG" id="apak:AP3564_14795"/>
<dbReference type="EMBL" id="CP017703">
    <property type="protein sequence ID" value="ASS91313.1"/>
    <property type="molecule type" value="Genomic_DNA"/>
</dbReference>
<dbReference type="EMBL" id="LWBR01000017">
    <property type="protein sequence ID" value="KZN96682.1"/>
    <property type="molecule type" value="Genomic_DNA"/>
</dbReference>
<accession>A0A163ZZS1</accession>